<feature type="binding site" evidence="16">
    <location>
        <position position="258"/>
    </location>
    <ligand>
        <name>S-adenosyl-L-methionine</name>
        <dbReference type="ChEBI" id="CHEBI:59789"/>
        <label>2</label>
    </ligand>
</feature>
<evidence type="ECO:0000259" key="18">
    <source>
        <dbReference type="PROSITE" id="PS51918"/>
    </source>
</evidence>
<keyword evidence="11 15" id="KW-0411">Iron-sulfur</keyword>
<dbReference type="PIRSF" id="PIRSF000167">
    <property type="entry name" value="HemN"/>
    <property type="match status" value="1"/>
</dbReference>
<dbReference type="EC" id="1.3.98.3" evidence="15"/>
<feature type="binding site" evidence="16">
    <location>
        <position position="102"/>
    </location>
    <ligand>
        <name>S-adenosyl-L-methionine</name>
        <dbReference type="ChEBI" id="CHEBI:59789"/>
        <label>1</label>
    </ligand>
</feature>
<evidence type="ECO:0000256" key="14">
    <source>
        <dbReference type="ARBA" id="ARBA00048321"/>
    </source>
</evidence>
<evidence type="ECO:0000256" key="2">
    <source>
        <dbReference type="ARBA" id="ARBA00004785"/>
    </source>
</evidence>
<feature type="binding site" evidence="17">
    <location>
        <position position="108"/>
    </location>
    <ligand>
        <name>[4Fe-4S] cluster</name>
        <dbReference type="ChEBI" id="CHEBI:49883"/>
        <note>4Fe-4S-S-AdoMet</note>
    </ligand>
</feature>
<evidence type="ECO:0000313" key="19">
    <source>
        <dbReference type="EMBL" id="PHQ15837.1"/>
    </source>
</evidence>
<dbReference type="InterPro" id="IPR010723">
    <property type="entry name" value="HemN_C"/>
</dbReference>
<dbReference type="UniPathway" id="UPA00251">
    <property type="reaction ID" value="UER00323"/>
</dbReference>
<keyword evidence="8 15" id="KW-0479">Metal-binding</keyword>
<dbReference type="Pfam" id="PF06969">
    <property type="entry name" value="HemN_C"/>
    <property type="match status" value="1"/>
</dbReference>
<comment type="similarity">
    <text evidence="3 15">Belongs to the anaerobic coproporphyrinogen-III oxidase family.</text>
</comment>
<name>A0A2G1UMV2_9GAMM</name>
<evidence type="ECO:0000256" key="6">
    <source>
        <dbReference type="ARBA" id="ARBA00022490"/>
    </source>
</evidence>
<dbReference type="SMART" id="SM00729">
    <property type="entry name" value="Elp3"/>
    <property type="match status" value="1"/>
</dbReference>
<feature type="binding site" evidence="16">
    <location>
        <position position="194"/>
    </location>
    <ligand>
        <name>S-adenosyl-L-methionine</name>
        <dbReference type="ChEBI" id="CHEBI:59789"/>
        <label>1</label>
    </ligand>
</feature>
<comment type="subcellular location">
    <subcellularLocation>
        <location evidence="1 15">Cytoplasm</location>
    </subcellularLocation>
</comment>
<dbReference type="SFLD" id="SFLDF00277">
    <property type="entry name" value="oxygen-independent_coproporphy"/>
    <property type="match status" value="1"/>
</dbReference>
<comment type="subunit">
    <text evidence="4">Monomer.</text>
</comment>
<feature type="binding site" evidence="16">
    <location>
        <begin position="160"/>
        <end position="161"/>
    </location>
    <ligand>
        <name>S-adenosyl-L-methionine</name>
        <dbReference type="ChEBI" id="CHEBI:59789"/>
        <label>2</label>
    </ligand>
</feature>
<feature type="binding site" evidence="16">
    <location>
        <position position="233"/>
    </location>
    <ligand>
        <name>S-adenosyl-L-methionine</name>
        <dbReference type="ChEBI" id="CHEBI:59789"/>
        <label>2</label>
    </ligand>
</feature>
<evidence type="ECO:0000256" key="3">
    <source>
        <dbReference type="ARBA" id="ARBA00005493"/>
    </source>
</evidence>
<evidence type="ECO:0000256" key="10">
    <source>
        <dbReference type="ARBA" id="ARBA00023004"/>
    </source>
</evidence>
<dbReference type="GO" id="GO:0004109">
    <property type="term" value="F:coproporphyrinogen oxidase activity"/>
    <property type="evidence" value="ECO:0007669"/>
    <property type="project" value="InterPro"/>
</dbReference>
<evidence type="ECO:0000256" key="15">
    <source>
        <dbReference type="PIRNR" id="PIRNR000167"/>
    </source>
</evidence>
<comment type="function">
    <text evidence="13">Involved in the heme biosynthesis. Catalyzes the anaerobic oxidative decarboxylation of propionate groups of rings A and B of coproporphyrinogen III to yield the vinyl groups in protoporphyrinogen IX.</text>
</comment>
<comment type="pathway">
    <text evidence="2 15">Porphyrin-containing compound metabolism; protoporphyrin-IX biosynthesis; protoporphyrinogen-IX from coproporphyrinogen-III (AdoMet route): step 1/1.</text>
</comment>
<dbReference type="NCBIfam" id="TIGR00538">
    <property type="entry name" value="hemN"/>
    <property type="match status" value="1"/>
</dbReference>
<keyword evidence="6 15" id="KW-0963">Cytoplasm</keyword>
<dbReference type="PANTHER" id="PTHR13932:SF6">
    <property type="entry name" value="OXYGEN-INDEPENDENT COPROPORPHYRINOGEN III OXIDASE"/>
    <property type="match status" value="1"/>
</dbReference>
<dbReference type="CDD" id="cd01335">
    <property type="entry name" value="Radical_SAM"/>
    <property type="match status" value="1"/>
</dbReference>
<comment type="catalytic activity">
    <reaction evidence="14 15">
        <text>coproporphyrinogen III + 2 S-adenosyl-L-methionine = protoporphyrinogen IX + 2 5'-deoxyadenosine + 2 L-methionine + 2 CO2</text>
        <dbReference type="Rhea" id="RHEA:15425"/>
        <dbReference type="ChEBI" id="CHEBI:16526"/>
        <dbReference type="ChEBI" id="CHEBI:17319"/>
        <dbReference type="ChEBI" id="CHEBI:57307"/>
        <dbReference type="ChEBI" id="CHEBI:57309"/>
        <dbReference type="ChEBI" id="CHEBI:57844"/>
        <dbReference type="ChEBI" id="CHEBI:59789"/>
        <dbReference type="EC" id="1.3.98.3"/>
    </reaction>
</comment>
<dbReference type="InterPro" id="IPR006638">
    <property type="entry name" value="Elp3/MiaA/NifB-like_rSAM"/>
</dbReference>
<evidence type="ECO:0000256" key="17">
    <source>
        <dbReference type="PIRSR" id="PIRSR000167-2"/>
    </source>
</evidence>
<dbReference type="SFLD" id="SFLDG01065">
    <property type="entry name" value="anaerobic_coproporphyrinogen-I"/>
    <property type="match status" value="1"/>
</dbReference>
<evidence type="ECO:0000256" key="11">
    <source>
        <dbReference type="ARBA" id="ARBA00023014"/>
    </source>
</evidence>
<accession>A0A2G1UMV2</accession>
<dbReference type="FunFam" id="1.10.10.920:FF:000001">
    <property type="entry name" value="Coproporphyrinogen-III oxidase"/>
    <property type="match status" value="1"/>
</dbReference>
<organism evidence="19 20">
    <name type="scientific">Marinobacter profundi</name>
    <dbReference type="NCBI Taxonomy" id="2666256"/>
    <lineage>
        <taxon>Bacteria</taxon>
        <taxon>Pseudomonadati</taxon>
        <taxon>Pseudomonadota</taxon>
        <taxon>Gammaproteobacteria</taxon>
        <taxon>Pseudomonadales</taxon>
        <taxon>Marinobacteraceae</taxon>
        <taxon>Marinobacter</taxon>
    </lineage>
</organism>
<dbReference type="PROSITE" id="PS51918">
    <property type="entry name" value="RADICAL_SAM"/>
    <property type="match status" value="1"/>
</dbReference>
<dbReference type="Gene3D" id="3.80.30.20">
    <property type="entry name" value="tm_1862 like domain"/>
    <property type="match status" value="1"/>
</dbReference>
<dbReference type="PANTHER" id="PTHR13932">
    <property type="entry name" value="COPROPORPHYRINIGEN III OXIDASE"/>
    <property type="match status" value="1"/>
</dbReference>
<feature type="binding site" evidence="17">
    <location>
        <position position="112"/>
    </location>
    <ligand>
        <name>[4Fe-4S] cluster</name>
        <dbReference type="ChEBI" id="CHEBI:49883"/>
        <note>4Fe-4S-S-AdoMet</note>
    </ligand>
</feature>
<dbReference type="Proteomes" id="UP000231409">
    <property type="component" value="Unassembled WGS sequence"/>
</dbReference>
<proteinExistence type="inferred from homology"/>
<evidence type="ECO:0000256" key="7">
    <source>
        <dbReference type="ARBA" id="ARBA00022691"/>
    </source>
</evidence>
<dbReference type="InterPro" id="IPR058240">
    <property type="entry name" value="rSAM_sf"/>
</dbReference>
<evidence type="ECO:0000256" key="9">
    <source>
        <dbReference type="ARBA" id="ARBA00023002"/>
    </source>
</evidence>
<protein>
    <recommendedName>
        <fullName evidence="15">Coproporphyrinogen-III oxidase</fullName>
        <ecNumber evidence="15">1.3.98.3</ecNumber>
    </recommendedName>
</protein>
<keyword evidence="20" id="KW-1185">Reference proteome</keyword>
<evidence type="ECO:0000256" key="12">
    <source>
        <dbReference type="ARBA" id="ARBA00023244"/>
    </source>
</evidence>
<feature type="domain" description="Radical SAM core" evidence="18">
    <location>
        <begin position="93"/>
        <end position="332"/>
    </location>
</feature>
<dbReference type="GO" id="GO:0046872">
    <property type="term" value="F:metal ion binding"/>
    <property type="evidence" value="ECO:0007669"/>
    <property type="project" value="UniProtKB-KW"/>
</dbReference>
<comment type="cofactor">
    <cofactor evidence="15 17">
        <name>[4Fe-4S] cluster</name>
        <dbReference type="ChEBI" id="CHEBI:49883"/>
    </cofactor>
    <text evidence="15 17">Binds 1 [4Fe-4S] cluster. The cluster is coordinated with 3 cysteines and an exchangeable S-adenosyl-L-methionine.</text>
</comment>
<keyword evidence="5 15" id="KW-0004">4Fe-4S</keyword>
<gene>
    <name evidence="19" type="primary">hemN</name>
    <name evidence="19" type="ORF">CLH61_06750</name>
</gene>
<dbReference type="SFLD" id="SFLDG01082">
    <property type="entry name" value="B12-binding_domain_containing"/>
    <property type="match status" value="1"/>
</dbReference>
<feature type="binding site" evidence="16">
    <location>
        <position position="221"/>
    </location>
    <ligand>
        <name>S-adenosyl-L-methionine</name>
        <dbReference type="ChEBI" id="CHEBI:59789"/>
        <label>2</label>
    </ligand>
</feature>
<dbReference type="EMBL" id="NTFH01000005">
    <property type="protein sequence ID" value="PHQ15837.1"/>
    <property type="molecule type" value="Genomic_DNA"/>
</dbReference>
<sequence length="505" mass="57370">MLVTAVQLTRIKAVAPPTAYNGAFHFARAELVIMAASPNSPDHESSIPAFIWDEALIRRYDLSGPRYTSYPTAVEFTADYRVEDMVKAAGRSKASARPLSLYTHLPFCAHLCYYCACNKVITKKRDKALPYVQRVLKEAAIQSRLFGADRPVQQLHWGGGTPTFLPRDVMQELMGGYAELFNLQSGDERDYSVEIDPREVDSDTLPTLWELGFNRISLGVQDVNPQVQKAVNRIQPREMTEAVLNEARKIGFRSINLDLIYGLPYQTPASFAETLEAVIEMSPDRLSVFSYAHLPQRFYPQTRIQGDTLPSPQEKLTILHNTINRLLEAGYEYIGMDHFAKPDDTLAVAQREGRLHRNFQGYTTHAECDLVSLGVSAIGQTDDAYFQNNHDLPSWEASIDAGQLAITKGVTLTRDDRIRRWVIGQLICQFRLDRQQFAREWSEDFDRYFADELHRIRPMVKDELIADDGSALQVQPAGRLLIRAICQIFDLYRKEGASQRFSRII</sequence>
<feature type="binding site" evidence="16">
    <location>
        <position position="159"/>
    </location>
    <ligand>
        <name>S-adenosyl-L-methionine</name>
        <dbReference type="ChEBI" id="CHEBI:59789"/>
        <label>1</label>
    </ligand>
</feature>
<dbReference type="SUPFAM" id="SSF102114">
    <property type="entry name" value="Radical SAM enzymes"/>
    <property type="match status" value="1"/>
</dbReference>
<feature type="binding site" evidence="16">
    <location>
        <position position="292"/>
    </location>
    <ligand>
        <name>S-adenosyl-L-methionine</name>
        <dbReference type="ChEBI" id="CHEBI:59789"/>
        <label>2</label>
    </ligand>
</feature>
<keyword evidence="7 15" id="KW-0949">S-adenosyl-L-methionine</keyword>
<dbReference type="InterPro" id="IPR007197">
    <property type="entry name" value="rSAM"/>
</dbReference>
<evidence type="ECO:0000256" key="4">
    <source>
        <dbReference type="ARBA" id="ARBA00011245"/>
    </source>
</evidence>
<keyword evidence="9 15" id="KW-0560">Oxidoreductase</keyword>
<dbReference type="GO" id="GO:0005737">
    <property type="term" value="C:cytoplasm"/>
    <property type="evidence" value="ECO:0007669"/>
    <property type="project" value="UniProtKB-SubCell"/>
</dbReference>
<reference evidence="19 20" key="1">
    <citation type="submission" date="2017-09" db="EMBL/GenBank/DDBJ databases">
        <title>The draft genome sequences of Marinobacter sp. PWS21.</title>
        <authorList>
            <person name="Cao J."/>
        </authorList>
    </citation>
    <scope>NUCLEOTIDE SEQUENCE [LARGE SCALE GENOMIC DNA]</scope>
    <source>
        <strain evidence="19 20">PWS21</strain>
    </source>
</reference>
<evidence type="ECO:0000256" key="13">
    <source>
        <dbReference type="ARBA" id="ARBA00024295"/>
    </source>
</evidence>
<evidence type="ECO:0000256" key="8">
    <source>
        <dbReference type="ARBA" id="ARBA00022723"/>
    </source>
</evidence>
<dbReference type="Gene3D" id="1.10.10.920">
    <property type="match status" value="1"/>
</dbReference>
<feature type="binding site" evidence="17">
    <location>
        <position position="115"/>
    </location>
    <ligand>
        <name>[4Fe-4S] cluster</name>
        <dbReference type="ChEBI" id="CHEBI:49883"/>
        <note>4Fe-4S-S-AdoMet</note>
    </ligand>
</feature>
<dbReference type="Pfam" id="PF04055">
    <property type="entry name" value="Radical_SAM"/>
    <property type="match status" value="1"/>
</dbReference>
<dbReference type="GO" id="GO:0051539">
    <property type="term" value="F:4 iron, 4 sulfur cluster binding"/>
    <property type="evidence" value="ECO:0007669"/>
    <property type="project" value="UniProtKB-KW"/>
</dbReference>
<feature type="binding site" evidence="16">
    <location>
        <position position="378"/>
    </location>
    <ligand>
        <name>S-adenosyl-L-methionine</name>
        <dbReference type="ChEBI" id="CHEBI:59789"/>
        <label>1</label>
    </ligand>
</feature>
<evidence type="ECO:0000313" key="20">
    <source>
        <dbReference type="Proteomes" id="UP000231409"/>
    </source>
</evidence>
<dbReference type="InterPro" id="IPR034505">
    <property type="entry name" value="Coproporphyrinogen-III_oxidase"/>
</dbReference>
<comment type="caution">
    <text evidence="19">The sequence shown here is derived from an EMBL/GenBank/DDBJ whole genome shotgun (WGS) entry which is preliminary data.</text>
</comment>
<keyword evidence="10 15" id="KW-0408">Iron</keyword>
<evidence type="ECO:0000256" key="1">
    <source>
        <dbReference type="ARBA" id="ARBA00004496"/>
    </source>
</evidence>
<dbReference type="GO" id="GO:0006782">
    <property type="term" value="P:protoporphyrinogen IX biosynthetic process"/>
    <property type="evidence" value="ECO:0007669"/>
    <property type="project" value="UniProtKB-UniPathway"/>
</dbReference>
<evidence type="ECO:0000256" key="16">
    <source>
        <dbReference type="PIRSR" id="PIRSR000167-1"/>
    </source>
</evidence>
<dbReference type="FunFam" id="3.80.30.20:FF:000012">
    <property type="entry name" value="Coproporphyrinogen-III oxidase"/>
    <property type="match status" value="1"/>
</dbReference>
<dbReference type="AlphaFoldDB" id="A0A2G1UMV2"/>
<feature type="binding site" evidence="16">
    <location>
        <begin position="114"/>
        <end position="116"/>
    </location>
    <ligand>
        <name>S-adenosyl-L-methionine</name>
        <dbReference type="ChEBI" id="CHEBI:59789"/>
        <label>2</label>
    </ligand>
</feature>
<dbReference type="InterPro" id="IPR023404">
    <property type="entry name" value="rSAM_horseshoe"/>
</dbReference>
<dbReference type="SFLD" id="SFLDS00029">
    <property type="entry name" value="Radical_SAM"/>
    <property type="match status" value="1"/>
</dbReference>
<dbReference type="GO" id="GO:0051989">
    <property type="term" value="F:coproporphyrinogen dehydrogenase activity"/>
    <property type="evidence" value="ECO:0007669"/>
    <property type="project" value="UniProtKB-EC"/>
</dbReference>
<dbReference type="InterPro" id="IPR004558">
    <property type="entry name" value="Coprogen_oxidase_HemN"/>
</dbReference>
<keyword evidence="12 15" id="KW-0627">Porphyrin biosynthesis</keyword>
<evidence type="ECO:0000256" key="5">
    <source>
        <dbReference type="ARBA" id="ARBA00022485"/>
    </source>
</evidence>